<dbReference type="InterPro" id="IPR006593">
    <property type="entry name" value="Cyt_b561/ferric_Rdtase_TM"/>
</dbReference>
<comment type="function">
    <text evidence="9">May act as a catecholamine-responsive trans-membrane electron transporter.</text>
</comment>
<feature type="signal peptide" evidence="14">
    <location>
        <begin position="1"/>
        <end position="25"/>
    </location>
</feature>
<keyword evidence="5 14" id="KW-0732">Signal</keyword>
<feature type="compositionally biased region" description="Polar residues" evidence="12">
    <location>
        <begin position="377"/>
        <end position="394"/>
    </location>
</feature>
<evidence type="ECO:0000256" key="7">
    <source>
        <dbReference type="ARBA" id="ARBA00022989"/>
    </source>
</evidence>
<feature type="transmembrane region" description="Helical" evidence="13">
    <location>
        <begin position="239"/>
        <end position="260"/>
    </location>
</feature>
<comment type="subcellular location">
    <subcellularLocation>
        <location evidence="1">Membrane</location>
        <topology evidence="1">Multi-pass membrane protein</topology>
    </subcellularLocation>
</comment>
<dbReference type="OrthoDB" id="2419613at2759"/>
<feature type="region of interest" description="Disordered" evidence="12">
    <location>
        <begin position="373"/>
        <end position="394"/>
    </location>
</feature>
<dbReference type="PIRSF" id="PIRSF037471">
    <property type="entry name" value="UCP037471"/>
    <property type="match status" value="1"/>
</dbReference>
<evidence type="ECO:0000256" key="2">
    <source>
        <dbReference type="ARBA" id="ARBA00022448"/>
    </source>
</evidence>
<evidence type="ECO:0000313" key="17">
    <source>
        <dbReference type="EMBL" id="KAF8388501.1"/>
    </source>
</evidence>
<dbReference type="InterPro" id="IPR017214">
    <property type="entry name" value="UCP037471"/>
</dbReference>
<dbReference type="FunFam" id="1.20.120.1770:FF:000007">
    <property type="entry name" value="Cytochrome b561 and DOMON domain-containing protein"/>
    <property type="match status" value="1"/>
</dbReference>
<dbReference type="Pfam" id="PF04526">
    <property type="entry name" value="DUF568"/>
    <property type="match status" value="1"/>
</dbReference>
<evidence type="ECO:0000256" key="11">
    <source>
        <dbReference type="PIRSR" id="PIRSR037471-1"/>
    </source>
</evidence>
<evidence type="ECO:0000259" key="16">
    <source>
        <dbReference type="PROSITE" id="PS50939"/>
    </source>
</evidence>
<keyword evidence="8 10" id="KW-0472">Membrane</keyword>
<reference evidence="17 18" key="1">
    <citation type="submission" date="2020-04" db="EMBL/GenBank/DDBJ databases">
        <title>Plant Genome Project.</title>
        <authorList>
            <person name="Zhang R.-G."/>
        </authorList>
    </citation>
    <scope>NUCLEOTIDE SEQUENCE [LARGE SCALE GENOMIC DNA]</scope>
    <source>
        <strain evidence="17">YNK0</strain>
        <tissue evidence="17">Leaf</tissue>
    </source>
</reference>
<comment type="cofactor">
    <cofactor evidence="10">
        <name>heme b</name>
        <dbReference type="ChEBI" id="CHEBI:60344"/>
    </cofactor>
    <text evidence="10">Binds 2 heme b groups non-covalently.</text>
</comment>
<proteinExistence type="predicted"/>
<sequence>MAVSIFSLLSLGFSLLLLLIPPSHSLTCSSQTFTNNKLFDHCDDLPQLSSYLHWTFDSSNSSLNIAFIAPPAKPSGWISWAINPTGTGMVGSQSLIAFRDANGSMVVNTFDVVSYKSIVQSKIAFEVSDMEAEFSDGVMRIFATVALPEKMTTLNQVWQVGGSVTDGMPGVHEFQAPNLNSKGTLDLLKGESTSQIGGDSKLKKKNIHGILNAVSWGILFPVGAMIARYLKTFKFADPAWFYLHVSCQFSAYVIGVAGWATGLQLGSQSKGVEYTGHRNIGIALFSLATLQIFALFLRPKKDHKYRIYWNVYHHGVGYVVLILGIINVFKGLEILDPAKNWKKAYIALLAVLAAISVLLEVITWIVVLKRKSDKSTKPNNGFNGADSRQQSLSS</sequence>
<feature type="binding site" description="axial binding residue" evidence="11">
    <location>
        <position position="313"/>
    </location>
    <ligand>
        <name>heme b</name>
        <dbReference type="ChEBI" id="CHEBI:60344"/>
        <label>1</label>
    </ligand>
    <ligandPart>
        <name>Fe</name>
        <dbReference type="ChEBI" id="CHEBI:18248"/>
    </ligandPart>
</feature>
<dbReference type="CDD" id="cd08760">
    <property type="entry name" value="Cyt_b561_FRRS1_like"/>
    <property type="match status" value="1"/>
</dbReference>
<evidence type="ECO:0000256" key="13">
    <source>
        <dbReference type="SAM" id="Phobius"/>
    </source>
</evidence>
<feature type="domain" description="DOMON" evidence="15">
    <location>
        <begin position="48"/>
        <end position="161"/>
    </location>
</feature>
<dbReference type="OMA" id="CQCSAYV"/>
<evidence type="ECO:0000256" key="1">
    <source>
        <dbReference type="ARBA" id="ARBA00004141"/>
    </source>
</evidence>
<feature type="domain" description="Cytochrome b561" evidence="16">
    <location>
        <begin position="168"/>
        <end position="368"/>
    </location>
</feature>
<keyword evidence="6 10" id="KW-0249">Electron transport</keyword>
<comment type="caution">
    <text evidence="17">The sequence shown here is derived from an EMBL/GenBank/DDBJ whole genome shotgun (WGS) entry which is preliminary data.</text>
</comment>
<dbReference type="PANTHER" id="PTHR23130">
    <property type="entry name" value="CYTOCHROME B561 AND DOMON DOMAIN-CONTAINING PROTEIN"/>
    <property type="match status" value="1"/>
</dbReference>
<evidence type="ECO:0000256" key="9">
    <source>
        <dbReference type="ARBA" id="ARBA00053871"/>
    </source>
</evidence>
<keyword evidence="3 13" id="KW-0812">Transmembrane</keyword>
<feature type="chain" id="PRO_5032771497" description="Cytochrome b561 and DOMON domain-containing protein" evidence="14">
    <location>
        <begin position="26"/>
        <end position="394"/>
    </location>
</feature>
<feature type="transmembrane region" description="Helical" evidence="13">
    <location>
        <begin position="309"/>
        <end position="329"/>
    </location>
</feature>
<organism evidence="17 18">
    <name type="scientific">Tetracentron sinense</name>
    <name type="common">Spur-leaf</name>
    <dbReference type="NCBI Taxonomy" id="13715"/>
    <lineage>
        <taxon>Eukaryota</taxon>
        <taxon>Viridiplantae</taxon>
        <taxon>Streptophyta</taxon>
        <taxon>Embryophyta</taxon>
        <taxon>Tracheophyta</taxon>
        <taxon>Spermatophyta</taxon>
        <taxon>Magnoliopsida</taxon>
        <taxon>Trochodendrales</taxon>
        <taxon>Trochodendraceae</taxon>
        <taxon>Tetracentron</taxon>
    </lineage>
</organism>
<evidence type="ECO:0000256" key="10">
    <source>
        <dbReference type="PIRNR" id="PIRNR037471"/>
    </source>
</evidence>
<feature type="binding site" description="axial binding residue" evidence="11">
    <location>
        <position position="277"/>
    </location>
    <ligand>
        <name>heme b</name>
        <dbReference type="ChEBI" id="CHEBI:60344"/>
        <label>1</label>
    </ligand>
    <ligandPart>
        <name>Fe</name>
        <dbReference type="ChEBI" id="CHEBI:18248"/>
    </ligandPart>
</feature>
<feature type="binding site" description="axial binding residue" evidence="11">
    <location>
        <position position="208"/>
    </location>
    <ligand>
        <name>heme b</name>
        <dbReference type="ChEBI" id="CHEBI:60344"/>
        <label>1</label>
    </ligand>
    <ligandPart>
        <name>Fe</name>
        <dbReference type="ChEBI" id="CHEBI:18248"/>
    </ligandPart>
</feature>
<keyword evidence="11" id="KW-0408">Iron</keyword>
<dbReference type="SMART" id="SM00665">
    <property type="entry name" value="B561"/>
    <property type="match status" value="1"/>
</dbReference>
<evidence type="ECO:0000313" key="18">
    <source>
        <dbReference type="Proteomes" id="UP000655225"/>
    </source>
</evidence>
<keyword evidence="2 10" id="KW-0813">Transport</keyword>
<feature type="binding site" description="axial binding residue" evidence="11">
    <location>
        <position position="244"/>
    </location>
    <ligand>
        <name>heme b</name>
        <dbReference type="ChEBI" id="CHEBI:60344"/>
        <label>1</label>
    </ligand>
    <ligandPart>
        <name>Fe</name>
        <dbReference type="ChEBI" id="CHEBI:18248"/>
    </ligandPart>
</feature>
<evidence type="ECO:0000256" key="12">
    <source>
        <dbReference type="SAM" id="MobiDB-lite"/>
    </source>
</evidence>
<dbReference type="InterPro" id="IPR045265">
    <property type="entry name" value="AIR12_DOMON"/>
</dbReference>
<protein>
    <recommendedName>
        <fullName evidence="10">Cytochrome b561 and DOMON domain-containing protein</fullName>
    </recommendedName>
</protein>
<dbReference type="InterPro" id="IPR005018">
    <property type="entry name" value="DOMON_domain"/>
</dbReference>
<feature type="transmembrane region" description="Helical" evidence="13">
    <location>
        <begin position="280"/>
        <end position="297"/>
    </location>
</feature>
<keyword evidence="7 13" id="KW-1133">Transmembrane helix</keyword>
<keyword evidence="18" id="KW-1185">Reference proteome</keyword>
<evidence type="ECO:0000256" key="6">
    <source>
        <dbReference type="ARBA" id="ARBA00022982"/>
    </source>
</evidence>
<dbReference type="Pfam" id="PF03188">
    <property type="entry name" value="Cytochrom_B561"/>
    <property type="match status" value="1"/>
</dbReference>
<dbReference type="Gene3D" id="1.20.120.1770">
    <property type="match status" value="1"/>
</dbReference>
<evidence type="ECO:0000256" key="5">
    <source>
        <dbReference type="ARBA" id="ARBA00022729"/>
    </source>
</evidence>
<dbReference type="PANTHER" id="PTHR23130:SF195">
    <property type="entry name" value="CYTOCHROME B561 AND DOMON DOMAIN-CONTAINING PROTEIN"/>
    <property type="match status" value="1"/>
</dbReference>
<evidence type="ECO:0000256" key="4">
    <source>
        <dbReference type="ARBA" id="ARBA00022723"/>
    </source>
</evidence>
<dbReference type="EMBL" id="JABCRI010000020">
    <property type="protein sequence ID" value="KAF8388501.1"/>
    <property type="molecule type" value="Genomic_DNA"/>
</dbReference>
<feature type="transmembrane region" description="Helical" evidence="13">
    <location>
        <begin position="209"/>
        <end position="227"/>
    </location>
</feature>
<name>A0A835D3B4_TETSI</name>
<dbReference type="Proteomes" id="UP000655225">
    <property type="component" value="Unassembled WGS sequence"/>
</dbReference>
<feature type="transmembrane region" description="Helical" evidence="13">
    <location>
        <begin position="344"/>
        <end position="367"/>
    </location>
</feature>
<dbReference type="AlphaFoldDB" id="A0A835D3B4"/>
<dbReference type="CDD" id="cd09629">
    <property type="entry name" value="DOMON_CIL1_like"/>
    <property type="match status" value="1"/>
</dbReference>
<evidence type="ECO:0000256" key="3">
    <source>
        <dbReference type="ARBA" id="ARBA00022692"/>
    </source>
</evidence>
<gene>
    <name evidence="17" type="ORF">HHK36_027174</name>
</gene>
<dbReference type="GO" id="GO:0046872">
    <property type="term" value="F:metal ion binding"/>
    <property type="evidence" value="ECO:0007669"/>
    <property type="project" value="UniProtKB-KW"/>
</dbReference>
<evidence type="ECO:0000259" key="15">
    <source>
        <dbReference type="PROSITE" id="PS50836"/>
    </source>
</evidence>
<dbReference type="PROSITE" id="PS50836">
    <property type="entry name" value="DOMON"/>
    <property type="match status" value="1"/>
</dbReference>
<dbReference type="GO" id="GO:0016020">
    <property type="term" value="C:membrane"/>
    <property type="evidence" value="ECO:0007669"/>
    <property type="project" value="UniProtKB-SubCell"/>
</dbReference>
<dbReference type="PROSITE" id="PS50939">
    <property type="entry name" value="CYTOCHROME_B561"/>
    <property type="match status" value="1"/>
</dbReference>
<accession>A0A835D3B4</accession>
<evidence type="ECO:0000256" key="8">
    <source>
        <dbReference type="ARBA" id="ARBA00023136"/>
    </source>
</evidence>
<keyword evidence="4 11" id="KW-0479">Metal-binding</keyword>
<evidence type="ECO:0000256" key="14">
    <source>
        <dbReference type="SAM" id="SignalP"/>
    </source>
</evidence>